<protein>
    <submittedName>
        <fullName evidence="8">Short C-terminal domain-containing protein</fullName>
    </submittedName>
</protein>
<dbReference type="OrthoDB" id="9816361at2"/>
<keyword evidence="4 5" id="KW-0472">Membrane</keyword>
<evidence type="ECO:0000256" key="3">
    <source>
        <dbReference type="ARBA" id="ARBA00022989"/>
    </source>
</evidence>
<keyword evidence="2 5" id="KW-0812">Transmembrane</keyword>
<name>A0A1I6BFX1_HYMAR</name>
<accession>A0A1I6BFX1</accession>
<dbReference type="InterPro" id="IPR007829">
    <property type="entry name" value="TM2"/>
</dbReference>
<dbReference type="Proteomes" id="UP000199029">
    <property type="component" value="Unassembled WGS sequence"/>
</dbReference>
<keyword evidence="3 5" id="KW-1133">Transmembrane helix</keyword>
<reference evidence="9" key="1">
    <citation type="submission" date="2016-10" db="EMBL/GenBank/DDBJ databases">
        <authorList>
            <person name="Varghese N."/>
            <person name="Submissions S."/>
        </authorList>
    </citation>
    <scope>NUCLEOTIDE SEQUENCE [LARGE SCALE GENOMIC DNA]</scope>
    <source>
        <strain evidence="9">OR362-8,ATCC BAA-1266,JCM 13504</strain>
    </source>
</reference>
<evidence type="ECO:0000256" key="1">
    <source>
        <dbReference type="ARBA" id="ARBA00004141"/>
    </source>
</evidence>
<gene>
    <name evidence="8" type="ORF">SAMN04515668_4507</name>
</gene>
<feature type="transmembrane region" description="Helical" evidence="5">
    <location>
        <begin position="28"/>
        <end position="51"/>
    </location>
</feature>
<evidence type="ECO:0000256" key="2">
    <source>
        <dbReference type="ARBA" id="ARBA00022692"/>
    </source>
</evidence>
<dbReference type="AlphaFoldDB" id="A0A1I6BFX1"/>
<dbReference type="RefSeq" id="WP_092678528.1">
    <property type="nucleotide sequence ID" value="NZ_FOXS01000008.1"/>
</dbReference>
<evidence type="ECO:0000259" key="7">
    <source>
        <dbReference type="Pfam" id="PF09851"/>
    </source>
</evidence>
<comment type="subcellular location">
    <subcellularLocation>
        <location evidence="1">Membrane</location>
        <topology evidence="1">Multi-pass membrane protein</topology>
    </subcellularLocation>
</comment>
<organism evidence="8 9">
    <name type="scientific">Hymenobacter arizonensis</name>
    <name type="common">Siccationidurans arizonensis</name>
    <dbReference type="NCBI Taxonomy" id="1227077"/>
    <lineage>
        <taxon>Bacteria</taxon>
        <taxon>Pseudomonadati</taxon>
        <taxon>Bacteroidota</taxon>
        <taxon>Cytophagia</taxon>
        <taxon>Cytophagales</taxon>
        <taxon>Hymenobacteraceae</taxon>
        <taxon>Hymenobacter</taxon>
    </lineage>
</organism>
<dbReference type="GO" id="GO:0016020">
    <property type="term" value="C:membrane"/>
    <property type="evidence" value="ECO:0007669"/>
    <property type="project" value="UniProtKB-SubCell"/>
</dbReference>
<dbReference type="EMBL" id="FOXS01000008">
    <property type="protein sequence ID" value="SFQ79840.1"/>
    <property type="molecule type" value="Genomic_DNA"/>
</dbReference>
<dbReference type="Pfam" id="PF05154">
    <property type="entry name" value="TM2"/>
    <property type="match status" value="1"/>
</dbReference>
<evidence type="ECO:0000313" key="9">
    <source>
        <dbReference type="Proteomes" id="UP000199029"/>
    </source>
</evidence>
<sequence>MRNRTTAALLAFFLGAFGGQYFYLGRIGAGIASILFFWTLIPSFIALYHVIKFLTISDEAFNLQYNREYLAALNSSQLTAAMQYVAYQQPAAVSAPVAMTRTTQAPVGAPQASLTDELERLFSLKEKGALTEEEFLVRKAELLA</sequence>
<evidence type="ECO:0000256" key="5">
    <source>
        <dbReference type="SAM" id="Phobius"/>
    </source>
</evidence>
<feature type="domain" description="TM2" evidence="6">
    <location>
        <begin position="2"/>
        <end position="51"/>
    </location>
</feature>
<keyword evidence="9" id="KW-1185">Reference proteome</keyword>
<dbReference type="STRING" id="1227077.SAMN04515668_4507"/>
<dbReference type="InterPro" id="IPR018649">
    <property type="entry name" value="SHOCT"/>
</dbReference>
<evidence type="ECO:0000256" key="4">
    <source>
        <dbReference type="ARBA" id="ARBA00023136"/>
    </source>
</evidence>
<dbReference type="Pfam" id="PF09851">
    <property type="entry name" value="SHOCT"/>
    <property type="match status" value="1"/>
</dbReference>
<evidence type="ECO:0000259" key="6">
    <source>
        <dbReference type="Pfam" id="PF05154"/>
    </source>
</evidence>
<evidence type="ECO:0000313" key="8">
    <source>
        <dbReference type="EMBL" id="SFQ79840.1"/>
    </source>
</evidence>
<feature type="domain" description="SHOCT" evidence="7">
    <location>
        <begin position="116"/>
        <end position="143"/>
    </location>
</feature>
<proteinExistence type="predicted"/>